<dbReference type="Proteomes" id="UP001055125">
    <property type="component" value="Unassembled WGS sequence"/>
</dbReference>
<gene>
    <name evidence="1" type="ORF">OCOJLMKI_4696</name>
</gene>
<keyword evidence="2" id="KW-1185">Reference proteome</keyword>
<evidence type="ECO:0000313" key="2">
    <source>
        <dbReference type="Proteomes" id="UP001055125"/>
    </source>
</evidence>
<organism evidence="1 2">
    <name type="scientific">Methylobacterium iners</name>
    <dbReference type="NCBI Taxonomy" id="418707"/>
    <lineage>
        <taxon>Bacteria</taxon>
        <taxon>Pseudomonadati</taxon>
        <taxon>Pseudomonadota</taxon>
        <taxon>Alphaproteobacteria</taxon>
        <taxon>Hyphomicrobiales</taxon>
        <taxon>Methylobacteriaceae</taxon>
        <taxon>Methylobacterium</taxon>
    </lineage>
</organism>
<name>A0ABQ4S4G1_9HYPH</name>
<protein>
    <submittedName>
        <fullName evidence="1">Uncharacterized protein</fullName>
    </submittedName>
</protein>
<comment type="caution">
    <text evidence="1">The sequence shown here is derived from an EMBL/GenBank/DDBJ whole genome shotgun (WGS) entry which is preliminary data.</text>
</comment>
<evidence type="ECO:0000313" key="1">
    <source>
        <dbReference type="EMBL" id="GJD97465.1"/>
    </source>
</evidence>
<reference evidence="1" key="2">
    <citation type="submission" date="2021-08" db="EMBL/GenBank/DDBJ databases">
        <authorList>
            <person name="Tani A."/>
            <person name="Ola A."/>
            <person name="Ogura Y."/>
            <person name="Katsura K."/>
            <person name="Hayashi T."/>
        </authorList>
    </citation>
    <scope>NUCLEOTIDE SEQUENCE</scope>
    <source>
        <strain evidence="1">DSM 19015</strain>
    </source>
</reference>
<accession>A0ABQ4S4G1</accession>
<proteinExistence type="predicted"/>
<dbReference type="EMBL" id="BPQP01000089">
    <property type="protein sequence ID" value="GJD97465.1"/>
    <property type="molecule type" value="Genomic_DNA"/>
</dbReference>
<reference evidence="1" key="1">
    <citation type="journal article" date="2021" name="Front. Microbiol.">
        <title>Comprehensive Comparative Genomics and Phenotyping of Methylobacterium Species.</title>
        <authorList>
            <person name="Alessa O."/>
            <person name="Ogura Y."/>
            <person name="Fujitani Y."/>
            <person name="Takami H."/>
            <person name="Hayashi T."/>
            <person name="Sahin N."/>
            <person name="Tani A."/>
        </authorList>
    </citation>
    <scope>NUCLEOTIDE SEQUENCE</scope>
    <source>
        <strain evidence="1">DSM 19015</strain>
    </source>
</reference>
<sequence length="115" mass="12894">MWHYTFIGSTDPQEIKMNTDSTKIIEAATTGDWDFFEAPFEYQAGGETIVIDLDWAVETAARTVATAVQLDDRYAPLSPEAGYDLIAGTDRVARDGRVRERAIGMLAYDRQHKGY</sequence>